<dbReference type="Gene3D" id="1.10.238.10">
    <property type="entry name" value="EF-hand"/>
    <property type="match status" value="1"/>
</dbReference>
<name>A0A0M9GAU6_LEPPY</name>
<dbReference type="InterPro" id="IPR003117">
    <property type="entry name" value="cAMP_dep_PK_reg_su_I/II_a/b"/>
</dbReference>
<dbReference type="RefSeq" id="XP_015664932.1">
    <property type="nucleotide sequence ID" value="XM_015796924.1"/>
</dbReference>
<protein>
    <recommendedName>
        <fullName evidence="5">EF-hand domain-containing protein</fullName>
    </recommendedName>
</protein>
<dbReference type="AlphaFoldDB" id="A0A0M9GAU6"/>
<sequence length="287" mass="32600">MSAETFRERTLATQYQPRQSLPPNFSDVLKEYAREVLRSQPEDILEWSAAYFKALALETDPLQAKEPPADHYMPVVEDPDREMLANKMVKVFSSMDPDGRGRLPLSAVRRALQSGFELTEQQVLYLLTASFTVIDDEDSAAASIEYNAFAYAAVRTVQFFQQHHLEFEVDGADNATVHGMNRTDVEQGFLRIFRLLDEAGTCRLLFQDFKSALENAPYHLTRRDIRVLCIECVASPGAKDGESEGEKDEVAAGAQVEVEYEQELPHMFDRLQLAEAFTLFEEEEDEN</sequence>
<gene>
    <name evidence="6" type="ORF">ABB37_00642</name>
</gene>
<dbReference type="GO" id="GO:0005509">
    <property type="term" value="F:calcium ion binding"/>
    <property type="evidence" value="ECO:0007669"/>
    <property type="project" value="InterPro"/>
</dbReference>
<dbReference type="PANTHER" id="PTHR14952">
    <property type="entry name" value="ROPPORIN-1-LIKE PROTEIN"/>
    <property type="match status" value="1"/>
</dbReference>
<dbReference type="Pfam" id="PF02197">
    <property type="entry name" value="RIIa"/>
    <property type="match status" value="1"/>
</dbReference>
<dbReference type="EMBL" id="LGTL01000001">
    <property type="protein sequence ID" value="KPA86493.1"/>
    <property type="molecule type" value="Genomic_DNA"/>
</dbReference>
<dbReference type="Gene3D" id="1.20.890.10">
    <property type="entry name" value="cAMP-dependent protein kinase regulatory subunit, dimerization-anchoring domain"/>
    <property type="match status" value="1"/>
</dbReference>
<keyword evidence="7" id="KW-1185">Reference proteome</keyword>
<evidence type="ECO:0000256" key="1">
    <source>
        <dbReference type="ARBA" id="ARBA00004230"/>
    </source>
</evidence>
<evidence type="ECO:0000256" key="3">
    <source>
        <dbReference type="ARBA" id="ARBA00023273"/>
    </source>
</evidence>
<dbReference type="InterPro" id="IPR002048">
    <property type="entry name" value="EF_hand_dom"/>
</dbReference>
<organism evidence="6 7">
    <name type="scientific">Leptomonas pyrrhocoris</name>
    <name type="common">Firebug parasite</name>
    <dbReference type="NCBI Taxonomy" id="157538"/>
    <lineage>
        <taxon>Eukaryota</taxon>
        <taxon>Discoba</taxon>
        <taxon>Euglenozoa</taxon>
        <taxon>Kinetoplastea</taxon>
        <taxon>Metakinetoplastina</taxon>
        <taxon>Trypanosomatida</taxon>
        <taxon>Trypanosomatidae</taxon>
        <taxon>Leishmaniinae</taxon>
        <taxon>Leptomonas</taxon>
    </lineage>
</organism>
<keyword evidence="2" id="KW-0282">Flagellum</keyword>
<dbReference type="SUPFAM" id="SSF47391">
    <property type="entry name" value="Dimerization-anchoring domain of cAMP-dependent PK regulatory subunit"/>
    <property type="match status" value="1"/>
</dbReference>
<dbReference type="CDD" id="cd22984">
    <property type="entry name" value="DD_CrRSP7-like"/>
    <property type="match status" value="1"/>
</dbReference>
<dbReference type="RefSeq" id="XP_015664933.1">
    <property type="nucleotide sequence ID" value="XM_015796925.1"/>
</dbReference>
<dbReference type="EMBL" id="LGTL01000001">
    <property type="protein sequence ID" value="KPA86494.1"/>
    <property type="molecule type" value="Genomic_DNA"/>
</dbReference>
<dbReference type="SUPFAM" id="SSF47473">
    <property type="entry name" value="EF-hand"/>
    <property type="match status" value="1"/>
</dbReference>
<comment type="subcellular location">
    <subcellularLocation>
        <location evidence="1">Cell projection</location>
        <location evidence="1">Cilium</location>
        <location evidence="1">Flagellum</location>
    </subcellularLocation>
</comment>
<keyword evidence="3" id="KW-0966">Cell projection</keyword>
<feature type="domain" description="EF-hand" evidence="5">
    <location>
        <begin position="184"/>
        <end position="219"/>
    </location>
</feature>
<reference evidence="6 7" key="1">
    <citation type="submission" date="2015-07" db="EMBL/GenBank/DDBJ databases">
        <title>High-quality genome of monoxenous trypanosomatid Leptomonas pyrrhocoris.</title>
        <authorList>
            <person name="Flegontov P."/>
            <person name="Butenko A."/>
            <person name="Firsov S."/>
            <person name="Vlcek C."/>
            <person name="Logacheva M.D."/>
            <person name="Field M."/>
            <person name="Filatov D."/>
            <person name="Flegontova O."/>
            <person name="Gerasimov E."/>
            <person name="Jackson A.P."/>
            <person name="Kelly S."/>
            <person name="Opperdoes F."/>
            <person name="O'Reilly A."/>
            <person name="Votypka J."/>
            <person name="Yurchenko V."/>
            <person name="Lukes J."/>
        </authorList>
    </citation>
    <scope>NUCLEOTIDE SEQUENCE [LARGE SCALE GENOMIC DNA]</scope>
    <source>
        <strain evidence="6">H10</strain>
    </source>
</reference>
<comment type="caution">
    <text evidence="6">The sequence shown here is derived from an EMBL/GenBank/DDBJ whole genome shotgun (WGS) entry which is preliminary data.</text>
</comment>
<dbReference type="GO" id="GO:0031514">
    <property type="term" value="C:motile cilium"/>
    <property type="evidence" value="ECO:0007669"/>
    <property type="project" value="UniProtKB-SubCell"/>
</dbReference>
<dbReference type="OMA" id="YTPLVED"/>
<evidence type="ECO:0000313" key="6">
    <source>
        <dbReference type="EMBL" id="KPA86493.1"/>
    </source>
</evidence>
<comment type="similarity">
    <text evidence="4">Belongs to the ropporin family.</text>
</comment>
<dbReference type="OrthoDB" id="26525at2759"/>
<evidence type="ECO:0000313" key="7">
    <source>
        <dbReference type="Proteomes" id="UP000037923"/>
    </source>
</evidence>
<dbReference type="Proteomes" id="UP000037923">
    <property type="component" value="Unassembled WGS sequence"/>
</dbReference>
<dbReference type="PROSITE" id="PS50222">
    <property type="entry name" value="EF_HAND_2"/>
    <property type="match status" value="1"/>
</dbReference>
<evidence type="ECO:0000256" key="2">
    <source>
        <dbReference type="ARBA" id="ARBA00022846"/>
    </source>
</evidence>
<dbReference type="VEuPathDB" id="TriTrypDB:LpyrH10_01_6420"/>
<accession>A0A0M9GAU6</accession>
<evidence type="ECO:0000259" key="5">
    <source>
        <dbReference type="PROSITE" id="PS50222"/>
    </source>
</evidence>
<proteinExistence type="inferred from homology"/>
<dbReference type="SMART" id="SM00394">
    <property type="entry name" value="RIIa"/>
    <property type="match status" value="1"/>
</dbReference>
<dbReference type="GeneID" id="26900939"/>
<evidence type="ECO:0000256" key="4">
    <source>
        <dbReference type="ARBA" id="ARBA00035651"/>
    </source>
</evidence>
<dbReference type="InterPro" id="IPR011992">
    <property type="entry name" value="EF-hand-dom_pair"/>
</dbReference>
<keyword evidence="2" id="KW-0969">Cilium</keyword>
<dbReference type="PANTHER" id="PTHR14952:SF19">
    <property type="entry name" value="RIIA DOMAIN-CONTAINING PROTEIN"/>
    <property type="match status" value="1"/>
</dbReference>